<organism evidence="5 6">
    <name type="scientific">Mucilaginibacter xinganensis</name>
    <dbReference type="NCBI Taxonomy" id="1234841"/>
    <lineage>
        <taxon>Bacteria</taxon>
        <taxon>Pseudomonadati</taxon>
        <taxon>Bacteroidota</taxon>
        <taxon>Sphingobacteriia</taxon>
        <taxon>Sphingobacteriales</taxon>
        <taxon>Sphingobacteriaceae</taxon>
        <taxon>Mucilaginibacter</taxon>
    </lineage>
</organism>
<dbReference type="Gene3D" id="3.30.1950.10">
    <property type="entry name" value="wza like domain"/>
    <property type="match status" value="1"/>
</dbReference>
<evidence type="ECO:0000259" key="3">
    <source>
        <dbReference type="Pfam" id="PF02563"/>
    </source>
</evidence>
<accession>A0A223P3K9</accession>
<dbReference type="AlphaFoldDB" id="A0A223P3K9"/>
<dbReference type="OrthoDB" id="662756at2"/>
<keyword evidence="6" id="KW-1185">Reference proteome</keyword>
<dbReference type="PANTHER" id="PTHR33619">
    <property type="entry name" value="POLYSACCHARIDE EXPORT PROTEIN GFCE-RELATED"/>
    <property type="match status" value="1"/>
</dbReference>
<keyword evidence="1" id="KW-0732">Signal</keyword>
<evidence type="ECO:0000256" key="2">
    <source>
        <dbReference type="SAM" id="Phobius"/>
    </source>
</evidence>
<feature type="transmembrane region" description="Helical" evidence="2">
    <location>
        <begin position="248"/>
        <end position="267"/>
    </location>
</feature>
<dbReference type="Gene3D" id="3.10.560.10">
    <property type="entry name" value="Outer membrane lipoprotein wza domain like"/>
    <property type="match status" value="1"/>
</dbReference>
<evidence type="ECO:0000259" key="4">
    <source>
        <dbReference type="Pfam" id="PF10531"/>
    </source>
</evidence>
<dbReference type="InterPro" id="IPR019554">
    <property type="entry name" value="Soluble_ligand-bd"/>
</dbReference>
<dbReference type="KEGG" id="muc:MuYL_4836"/>
<dbReference type="Pfam" id="PF10531">
    <property type="entry name" value="SLBB"/>
    <property type="match status" value="1"/>
</dbReference>
<feature type="domain" description="Polysaccharide export protein N-terminal" evidence="3">
    <location>
        <begin position="50"/>
        <end position="149"/>
    </location>
</feature>
<dbReference type="PANTHER" id="PTHR33619:SF3">
    <property type="entry name" value="POLYSACCHARIDE EXPORT PROTEIN GFCE-RELATED"/>
    <property type="match status" value="1"/>
</dbReference>
<name>A0A223P3K9_9SPHI</name>
<dbReference type="GO" id="GO:0015159">
    <property type="term" value="F:polysaccharide transmembrane transporter activity"/>
    <property type="evidence" value="ECO:0007669"/>
    <property type="project" value="InterPro"/>
</dbReference>
<keyword evidence="2" id="KW-0812">Transmembrane</keyword>
<dbReference type="EMBL" id="CP022743">
    <property type="protein sequence ID" value="ASU36719.1"/>
    <property type="molecule type" value="Genomic_DNA"/>
</dbReference>
<gene>
    <name evidence="5" type="ORF">MuYL_4836</name>
</gene>
<reference evidence="5 6" key="1">
    <citation type="submission" date="2017-08" db="EMBL/GenBank/DDBJ databases">
        <title>Complete genome sequence of Mucilaginibacter sp. strain BJC16-A31.</title>
        <authorList>
            <consortium name="Henan University of Science and Technology"/>
            <person name="You X."/>
        </authorList>
    </citation>
    <scope>NUCLEOTIDE SEQUENCE [LARGE SCALE GENOMIC DNA]</scope>
    <source>
        <strain evidence="5 6">BJC16-A31</strain>
    </source>
</reference>
<evidence type="ECO:0000313" key="6">
    <source>
        <dbReference type="Proteomes" id="UP000215002"/>
    </source>
</evidence>
<evidence type="ECO:0000256" key="1">
    <source>
        <dbReference type="ARBA" id="ARBA00022729"/>
    </source>
</evidence>
<dbReference type="InterPro" id="IPR049712">
    <property type="entry name" value="Poly_export"/>
</dbReference>
<evidence type="ECO:0000313" key="5">
    <source>
        <dbReference type="EMBL" id="ASU36719.1"/>
    </source>
</evidence>
<dbReference type="Proteomes" id="UP000215002">
    <property type="component" value="Chromosome"/>
</dbReference>
<protein>
    <submittedName>
        <fullName evidence="5">Uncharacterized protein</fullName>
    </submittedName>
</protein>
<dbReference type="Pfam" id="PF02563">
    <property type="entry name" value="Poly_export"/>
    <property type="match status" value="1"/>
</dbReference>
<feature type="domain" description="Soluble ligand binding" evidence="4">
    <location>
        <begin position="153"/>
        <end position="201"/>
    </location>
</feature>
<keyword evidence="2" id="KW-1133">Transmembrane helix</keyword>
<sequence length="269" mass="29151">MKQVKPHLSLLFIGYIILSTLNSCVNSKKLVYFNNIPRDTTIQIKATPKLFKINKNDLLQITIISLDVQAMAVLNAANGSSAASAASSGGGSAGGPISGYLVDENGTITLPLIGKIKANELSKEELATAITKELIDKKIALDPIVTVRILNYKITVLGEVARPGVIPVPNEKITLPEALGLAGDLTPYGKRDNVLLIRSSGDKLIYKRFSLNNDQMFDKDFYYLQNEDIVYVTPNNAKAGLTDRSTQVLPIALSALSVLTLILTFALHR</sequence>
<keyword evidence="2" id="KW-0472">Membrane</keyword>
<proteinExistence type="predicted"/>
<dbReference type="RefSeq" id="WP_094572700.1">
    <property type="nucleotide sequence ID" value="NZ_CP022743.1"/>
</dbReference>
<dbReference type="InterPro" id="IPR003715">
    <property type="entry name" value="Poly_export_N"/>
</dbReference>